<evidence type="ECO:0000256" key="7">
    <source>
        <dbReference type="ARBA" id="ARBA00022597"/>
    </source>
</evidence>
<keyword evidence="10" id="KW-0418">Kinase</keyword>
<dbReference type="Gene3D" id="3.40.930.10">
    <property type="entry name" value="Mannitol-specific EII, Chain A"/>
    <property type="match status" value="1"/>
</dbReference>
<dbReference type="FunFam" id="3.30.1340.10:FF:000005">
    <property type="entry name" value="Fructose-specific PTS system IIA component"/>
    <property type="match status" value="1"/>
</dbReference>
<dbReference type="PROSITE" id="PS00372">
    <property type="entry name" value="PTS_EIIA_TYPE_2_HIS"/>
    <property type="match status" value="1"/>
</dbReference>
<dbReference type="InterPro" id="IPR001020">
    <property type="entry name" value="PTS_HPr_His_P_site"/>
</dbReference>
<dbReference type="InterPro" id="IPR002178">
    <property type="entry name" value="PTS_EIIA_type-2_dom"/>
</dbReference>
<dbReference type="InterPro" id="IPR002114">
    <property type="entry name" value="PTS_HPr_Ser_P_site"/>
</dbReference>
<comment type="subcellular location">
    <subcellularLocation>
        <location evidence="2">Cytoplasm</location>
    </subcellularLocation>
</comment>
<evidence type="ECO:0000256" key="12">
    <source>
        <dbReference type="ARBA" id="ARBA00041999"/>
    </source>
</evidence>
<keyword evidence="5" id="KW-0963">Cytoplasm</keyword>
<dbReference type="Proteomes" id="UP000548673">
    <property type="component" value="Unassembled WGS sequence"/>
</dbReference>
<protein>
    <recommendedName>
        <fullName evidence="3">Multiphosphoryl transfer protein</fullName>
    </recommendedName>
    <alternativeName>
        <fullName evidence="13">Diphosphoryl transfer protein</fullName>
    </alternativeName>
    <alternativeName>
        <fullName evidence="12">Phosphotransferase FPr protein</fullName>
    </alternativeName>
    <alternativeName>
        <fullName evidence="11">Pseudo-HPr</fullName>
    </alternativeName>
</protein>
<evidence type="ECO:0000256" key="1">
    <source>
        <dbReference type="ARBA" id="ARBA00003136"/>
    </source>
</evidence>
<evidence type="ECO:0000256" key="3">
    <source>
        <dbReference type="ARBA" id="ARBA00015565"/>
    </source>
</evidence>
<accession>A0A7V7USK7</accession>
<evidence type="ECO:0000313" key="15">
    <source>
        <dbReference type="Proteomes" id="UP000548673"/>
    </source>
</evidence>
<dbReference type="GO" id="GO:0016301">
    <property type="term" value="F:kinase activity"/>
    <property type="evidence" value="ECO:0007669"/>
    <property type="project" value="UniProtKB-KW"/>
</dbReference>
<dbReference type="InterPro" id="IPR050893">
    <property type="entry name" value="Sugar_PTS"/>
</dbReference>
<dbReference type="GO" id="GO:0005737">
    <property type="term" value="C:cytoplasm"/>
    <property type="evidence" value="ECO:0007669"/>
    <property type="project" value="UniProtKB-SubCell"/>
</dbReference>
<evidence type="ECO:0000256" key="2">
    <source>
        <dbReference type="ARBA" id="ARBA00004496"/>
    </source>
</evidence>
<dbReference type="AlphaFoldDB" id="A0A7V7USK7"/>
<name>A0A7V7USK7_CROSK</name>
<dbReference type="Pfam" id="PF00381">
    <property type="entry name" value="PTS-HPr"/>
    <property type="match status" value="1"/>
</dbReference>
<dbReference type="SUPFAM" id="SSF55804">
    <property type="entry name" value="Phoshotransferase/anion transport protein"/>
    <property type="match status" value="2"/>
</dbReference>
<keyword evidence="6" id="KW-0597">Phosphoprotein</keyword>
<comment type="function">
    <text evidence="1">The phosphoenolpyruvate-dependent sugar phosphotransferase system (sugar PTS), a major carbohydrate active transport system, catalyzes the phosphorylation of incoming sugar substrates concomitantly with their translocation across the cell membrane. The enzyme II FruAB PTS system is involved in fructose transport.</text>
</comment>
<dbReference type="PANTHER" id="PTHR30181">
    <property type="entry name" value="MANNITOL PERMEASE IIC COMPONENT"/>
    <property type="match status" value="1"/>
</dbReference>
<dbReference type="SUPFAM" id="SSF55594">
    <property type="entry name" value="HPr-like"/>
    <property type="match status" value="1"/>
</dbReference>
<dbReference type="GO" id="GO:0090563">
    <property type="term" value="F:protein-phosphocysteine-sugar phosphotransferase activity"/>
    <property type="evidence" value="ECO:0007669"/>
    <property type="project" value="TreeGrafter"/>
</dbReference>
<dbReference type="GO" id="GO:0009401">
    <property type="term" value="P:phosphoenolpyruvate-dependent sugar phosphotransferase system"/>
    <property type="evidence" value="ECO:0007669"/>
    <property type="project" value="UniProtKB-KW"/>
</dbReference>
<dbReference type="NCBIfam" id="NF008319">
    <property type="entry name" value="PRK11109.1"/>
    <property type="match status" value="1"/>
</dbReference>
<dbReference type="Gene3D" id="3.30.1340.10">
    <property type="entry name" value="HPr-like"/>
    <property type="match status" value="1"/>
</dbReference>
<dbReference type="RefSeq" id="WP_007890799.1">
    <property type="nucleotide sequence ID" value="NZ_CP011047.1"/>
</dbReference>
<evidence type="ECO:0000256" key="9">
    <source>
        <dbReference type="ARBA" id="ARBA00022683"/>
    </source>
</evidence>
<evidence type="ECO:0000256" key="8">
    <source>
        <dbReference type="ARBA" id="ARBA00022679"/>
    </source>
</evidence>
<dbReference type="PRINTS" id="PR00107">
    <property type="entry name" value="PHOSPHOCPHPR"/>
</dbReference>
<evidence type="ECO:0000256" key="13">
    <source>
        <dbReference type="ARBA" id="ARBA00043082"/>
    </source>
</evidence>
<evidence type="ECO:0000313" key="14">
    <source>
        <dbReference type="EMBL" id="NYV40908.1"/>
    </source>
</evidence>
<keyword evidence="8" id="KW-0808">Transferase</keyword>
<keyword evidence="7" id="KW-0762">Sugar transport</keyword>
<dbReference type="CDD" id="cd00367">
    <property type="entry name" value="PTS-HPr_like"/>
    <property type="match status" value="1"/>
</dbReference>
<dbReference type="InterPro" id="IPR035895">
    <property type="entry name" value="HPr-like_sf"/>
</dbReference>
<dbReference type="InterPro" id="IPR000032">
    <property type="entry name" value="HPr-like"/>
</dbReference>
<reference evidence="14 15" key="1">
    <citation type="submission" date="2020-05" db="EMBL/GenBank/DDBJ databases">
        <title>The draft genome of Cronobacter sakazakii strain 145005.</title>
        <authorList>
            <person name="Yang J."/>
            <person name="Liu L."/>
            <person name="Feng Y."/>
            <person name="Zong Z."/>
        </authorList>
    </citation>
    <scope>NUCLEOTIDE SEQUENCE [LARGE SCALE GENOMIC DNA]</scope>
    <source>
        <strain evidence="14 15">145005</strain>
    </source>
</reference>
<dbReference type="NCBIfam" id="TIGR01003">
    <property type="entry name" value="PTS_HPr_family"/>
    <property type="match status" value="1"/>
</dbReference>
<organism evidence="14 15">
    <name type="scientific">Cronobacter sakazakii</name>
    <name type="common">Enterobacter sakazakii</name>
    <dbReference type="NCBI Taxonomy" id="28141"/>
    <lineage>
        <taxon>Bacteria</taxon>
        <taxon>Pseudomonadati</taxon>
        <taxon>Pseudomonadota</taxon>
        <taxon>Gammaproteobacteria</taxon>
        <taxon>Enterobacterales</taxon>
        <taxon>Enterobacteriaceae</taxon>
        <taxon>Cronobacter</taxon>
    </lineage>
</organism>
<dbReference type="GO" id="GO:0005886">
    <property type="term" value="C:plasma membrane"/>
    <property type="evidence" value="ECO:0007669"/>
    <property type="project" value="TreeGrafter"/>
</dbReference>
<dbReference type="FunFam" id="3.40.930.10:FF:000006">
    <property type="entry name" value="Fructose-specific PTS system IIA component"/>
    <property type="match status" value="1"/>
</dbReference>
<dbReference type="GeneID" id="56729943"/>
<dbReference type="Pfam" id="PF00359">
    <property type="entry name" value="PTS_EIIA_2"/>
    <property type="match status" value="1"/>
</dbReference>
<comment type="caution">
    <text evidence="14">The sequence shown here is derived from an EMBL/GenBank/DDBJ whole genome shotgun (WGS) entry which is preliminary data.</text>
</comment>
<evidence type="ECO:0000256" key="6">
    <source>
        <dbReference type="ARBA" id="ARBA00022553"/>
    </source>
</evidence>
<evidence type="ECO:0000256" key="10">
    <source>
        <dbReference type="ARBA" id="ARBA00022777"/>
    </source>
</evidence>
<dbReference type="PROSITE" id="PS00589">
    <property type="entry name" value="PTS_HPR_SER"/>
    <property type="match status" value="1"/>
</dbReference>
<evidence type="ECO:0000256" key="5">
    <source>
        <dbReference type="ARBA" id="ARBA00022490"/>
    </source>
</evidence>
<keyword evidence="9" id="KW-0598">Phosphotransferase system</keyword>
<evidence type="ECO:0000256" key="11">
    <source>
        <dbReference type="ARBA" id="ARBA00041607"/>
    </source>
</evidence>
<dbReference type="PROSITE" id="PS00369">
    <property type="entry name" value="PTS_HPR_HIS"/>
    <property type="match status" value="1"/>
</dbReference>
<evidence type="ECO:0000256" key="4">
    <source>
        <dbReference type="ARBA" id="ARBA00022448"/>
    </source>
</evidence>
<dbReference type="PROSITE" id="PS51350">
    <property type="entry name" value="PTS_HPR_DOM"/>
    <property type="match status" value="1"/>
</dbReference>
<dbReference type="PANTHER" id="PTHR30181:SF3">
    <property type="entry name" value="MULTIPHOSPHORYL TRANSFER PROTEIN"/>
    <property type="match status" value="1"/>
</dbReference>
<gene>
    <name evidence="14" type="primary">fruB</name>
    <name evidence="14" type="ORF">HRR37_00490</name>
</gene>
<proteinExistence type="predicted"/>
<dbReference type="EMBL" id="JABTXY010000011">
    <property type="protein sequence ID" value="NYV40908.1"/>
    <property type="molecule type" value="Genomic_DNA"/>
</dbReference>
<keyword evidence="4" id="KW-0813">Transport</keyword>
<dbReference type="InterPro" id="IPR016152">
    <property type="entry name" value="PTrfase/Anion_transptr"/>
</dbReference>
<dbReference type="PROSITE" id="PS51094">
    <property type="entry name" value="PTS_EIIA_TYPE_2"/>
    <property type="match status" value="1"/>
</dbReference>
<dbReference type="CDD" id="cd00211">
    <property type="entry name" value="PTS_IIA_fru"/>
    <property type="match status" value="1"/>
</dbReference>
<sequence>MFQLSVQDIHPGAHAGDKEAAIRQVADALVKAGNVSAGYVDGMLAREKQTSTFLGNGIAIPHGTTDTRDQVLKTGVQVFQFPQGVAWGDDQVAYVAIGIAASSDEHLGLLRQLTHVLSDDAIAEQLKTATTAEELRALLMGEKQSAGMKLDNDTLTLDVAATSLVTLQALNAGRLSEAGAVDAEFVSHVINAKPLNLGQGVWLADSAQGNLASAVAVSRPALPFTQDGENVGLLLTVAVADDQPLQVLGRVSELLIANKADRLLNADAATLLTLLTSDDAPGEDVLSAEFTVRNEHGLHARPGTVLVNTIKQFNSDVTVTNLDGTGKPANGRSLMKVVALGVKKGHRLRFTAQGDDAQAALDAIGEAINAGLGEGAA</sequence>
<dbReference type="KEGG" id="csj:CSK29544_02398"/>